<evidence type="ECO:0000256" key="2">
    <source>
        <dbReference type="ARBA" id="ARBA00022980"/>
    </source>
</evidence>
<evidence type="ECO:0000313" key="5">
    <source>
        <dbReference type="EMBL" id="CAD7227074.1"/>
    </source>
</evidence>
<name>A0A7R8ZKB5_9CRUS</name>
<dbReference type="OrthoDB" id="428974at2759"/>
<evidence type="ECO:0000256" key="3">
    <source>
        <dbReference type="ARBA" id="ARBA00023274"/>
    </source>
</evidence>
<feature type="compositionally biased region" description="Basic residues" evidence="4">
    <location>
        <begin position="1"/>
        <end position="11"/>
    </location>
</feature>
<sequence length="373" mass="40901">MVGRKGNQRKKSKEEAMNKRKWKSEKWKLTKNLIQREVADPQEEVVGVEGLLLRSRAEGRPNGAEGRPKRAEGRPKRAEGRPKGAEGVLKEAEGVLKEAEGVLKGVEGRLKGVKEMLKRVKMVPLKLPTQAVIIESLAAETTENSIMALARTKIPATSVKDVPQDEFVVELAAFLKKSGKLKIIESLAAETTENSIMALARTKIPATSVKDVPQDEFVVELAAFLKKSGKLKKPEVPFPPSNSRRSFPVFVSKVPEWADLVKTGKQKELGPYNPDWFYVRCASIARRCYIRSPVGVGAVRKIYGGNKRNGVSPSHFVVSSGCVARKALQALTEVNIIESHPEGGRRLSHYGRRVLDRIAANIAKGGAAESVTA</sequence>
<proteinExistence type="inferred from homology"/>
<dbReference type="PANTHER" id="PTHR11710:SF0">
    <property type="entry name" value="40S RIBOSOMAL PROTEIN S19"/>
    <property type="match status" value="1"/>
</dbReference>
<feature type="region of interest" description="Disordered" evidence="4">
    <location>
        <begin position="1"/>
        <end position="23"/>
    </location>
</feature>
<dbReference type="SUPFAM" id="SSF46785">
    <property type="entry name" value="Winged helix' DNA-binding domain"/>
    <property type="match status" value="1"/>
</dbReference>
<dbReference type="PANTHER" id="PTHR11710">
    <property type="entry name" value="40S RIBOSOMAL PROTEIN S19"/>
    <property type="match status" value="1"/>
</dbReference>
<comment type="similarity">
    <text evidence="1">Belongs to the eukaryotic ribosomal protein eS19 family.</text>
</comment>
<dbReference type="Pfam" id="PF01090">
    <property type="entry name" value="Ribosomal_S19e"/>
    <property type="match status" value="1"/>
</dbReference>
<dbReference type="GO" id="GO:0003723">
    <property type="term" value="F:RNA binding"/>
    <property type="evidence" value="ECO:0007669"/>
    <property type="project" value="TreeGrafter"/>
</dbReference>
<dbReference type="Gene3D" id="1.10.10.10">
    <property type="entry name" value="Winged helix-like DNA-binding domain superfamily/Winged helix DNA-binding domain"/>
    <property type="match status" value="3"/>
</dbReference>
<gene>
    <name evidence="5" type="ORF">CTOB1V02_LOCUS4983</name>
</gene>
<dbReference type="GO" id="GO:0000028">
    <property type="term" value="P:ribosomal small subunit assembly"/>
    <property type="evidence" value="ECO:0007669"/>
    <property type="project" value="TreeGrafter"/>
</dbReference>
<reference evidence="5" key="1">
    <citation type="submission" date="2020-11" db="EMBL/GenBank/DDBJ databases">
        <authorList>
            <person name="Tran Van P."/>
        </authorList>
    </citation>
    <scope>NUCLEOTIDE SEQUENCE</scope>
</reference>
<evidence type="ECO:0000256" key="4">
    <source>
        <dbReference type="SAM" id="MobiDB-lite"/>
    </source>
</evidence>
<feature type="compositionally biased region" description="Basic and acidic residues" evidence="4">
    <location>
        <begin position="12"/>
        <end position="23"/>
    </location>
</feature>
<dbReference type="GO" id="GO:0022627">
    <property type="term" value="C:cytosolic small ribosomal subunit"/>
    <property type="evidence" value="ECO:0007669"/>
    <property type="project" value="TreeGrafter"/>
</dbReference>
<dbReference type="InterPro" id="IPR001266">
    <property type="entry name" value="Ribosomal_eS19"/>
</dbReference>
<keyword evidence="3" id="KW-0687">Ribonucleoprotein</keyword>
<dbReference type="InterPro" id="IPR036388">
    <property type="entry name" value="WH-like_DNA-bd_sf"/>
</dbReference>
<evidence type="ECO:0000256" key="1">
    <source>
        <dbReference type="ARBA" id="ARBA00010014"/>
    </source>
</evidence>
<dbReference type="AlphaFoldDB" id="A0A7R8ZKB5"/>
<dbReference type="GO" id="GO:0003735">
    <property type="term" value="F:structural constituent of ribosome"/>
    <property type="evidence" value="ECO:0007669"/>
    <property type="project" value="InterPro"/>
</dbReference>
<dbReference type="EMBL" id="OB661026">
    <property type="protein sequence ID" value="CAD7227074.1"/>
    <property type="molecule type" value="Genomic_DNA"/>
</dbReference>
<dbReference type="SMART" id="SM01413">
    <property type="entry name" value="Ribosomal_S19e"/>
    <property type="match status" value="1"/>
</dbReference>
<protein>
    <submittedName>
        <fullName evidence="5">Uncharacterized protein</fullName>
    </submittedName>
</protein>
<feature type="compositionally biased region" description="Basic and acidic residues" evidence="4">
    <location>
        <begin position="66"/>
        <end position="86"/>
    </location>
</feature>
<feature type="region of interest" description="Disordered" evidence="4">
    <location>
        <begin position="49"/>
        <end position="86"/>
    </location>
</feature>
<dbReference type="FunFam" id="1.10.10.10:FF:000118">
    <property type="entry name" value="40S ribosomal protein S19"/>
    <property type="match status" value="1"/>
</dbReference>
<dbReference type="GO" id="GO:0002181">
    <property type="term" value="P:cytoplasmic translation"/>
    <property type="evidence" value="ECO:0007669"/>
    <property type="project" value="UniProtKB-ARBA"/>
</dbReference>
<dbReference type="InterPro" id="IPR036390">
    <property type="entry name" value="WH_DNA-bd_sf"/>
</dbReference>
<keyword evidence="2" id="KW-0689">Ribosomal protein</keyword>
<organism evidence="5">
    <name type="scientific">Cyprideis torosa</name>
    <dbReference type="NCBI Taxonomy" id="163714"/>
    <lineage>
        <taxon>Eukaryota</taxon>
        <taxon>Metazoa</taxon>
        <taxon>Ecdysozoa</taxon>
        <taxon>Arthropoda</taxon>
        <taxon>Crustacea</taxon>
        <taxon>Oligostraca</taxon>
        <taxon>Ostracoda</taxon>
        <taxon>Podocopa</taxon>
        <taxon>Podocopida</taxon>
        <taxon>Cytherocopina</taxon>
        <taxon>Cytheroidea</taxon>
        <taxon>Cytherideidae</taxon>
        <taxon>Cyprideis</taxon>
    </lineage>
</organism>
<accession>A0A7R8ZKB5</accession>